<evidence type="ECO:0000313" key="2">
    <source>
        <dbReference type="EMBL" id="KAK9748283.1"/>
    </source>
</evidence>
<dbReference type="Pfam" id="PF25794">
    <property type="entry name" value="SACS"/>
    <property type="match status" value="1"/>
</dbReference>
<dbReference type="NCBIfam" id="NF047352">
    <property type="entry name" value="P_loop_sacsin"/>
    <property type="match status" value="1"/>
</dbReference>
<organism evidence="2 3">
    <name type="scientific">Saponaria officinalis</name>
    <name type="common">Common soapwort</name>
    <name type="synonym">Lychnis saponaria</name>
    <dbReference type="NCBI Taxonomy" id="3572"/>
    <lineage>
        <taxon>Eukaryota</taxon>
        <taxon>Viridiplantae</taxon>
        <taxon>Streptophyta</taxon>
        <taxon>Embryophyta</taxon>
        <taxon>Tracheophyta</taxon>
        <taxon>Spermatophyta</taxon>
        <taxon>Magnoliopsida</taxon>
        <taxon>eudicotyledons</taxon>
        <taxon>Gunneridae</taxon>
        <taxon>Pentapetalae</taxon>
        <taxon>Caryophyllales</taxon>
        <taxon>Caryophyllaceae</taxon>
        <taxon>Caryophylleae</taxon>
        <taxon>Saponaria</taxon>
    </lineage>
</organism>
<gene>
    <name evidence="2" type="ORF">RND81_02G047400</name>
</gene>
<dbReference type="PANTHER" id="PTHR32387">
    <property type="entry name" value="WU:FJ29H11"/>
    <property type="match status" value="1"/>
</dbReference>
<dbReference type="EMBL" id="JBDFQZ010000002">
    <property type="protein sequence ID" value="KAK9748283.1"/>
    <property type="molecule type" value="Genomic_DNA"/>
</dbReference>
<comment type="caution">
    <text evidence="2">The sequence shown here is derived from an EMBL/GenBank/DDBJ whole genome shotgun (WGS) entry which is preliminary data.</text>
</comment>
<keyword evidence="3" id="KW-1185">Reference proteome</keyword>
<feature type="domain" description="Sacsin/Nov" evidence="1">
    <location>
        <begin position="49"/>
        <end position="151"/>
    </location>
</feature>
<evidence type="ECO:0000259" key="1">
    <source>
        <dbReference type="Pfam" id="PF25794"/>
    </source>
</evidence>
<dbReference type="Proteomes" id="UP001443914">
    <property type="component" value="Unassembled WGS sequence"/>
</dbReference>
<accession>A0AAW1MR12</accession>
<dbReference type="InterPro" id="IPR058210">
    <property type="entry name" value="SACS/Nov_dom"/>
</dbReference>
<proteinExistence type="predicted"/>
<reference evidence="2" key="1">
    <citation type="submission" date="2024-03" db="EMBL/GenBank/DDBJ databases">
        <title>WGS assembly of Saponaria officinalis var. Norfolk2.</title>
        <authorList>
            <person name="Jenkins J."/>
            <person name="Shu S."/>
            <person name="Grimwood J."/>
            <person name="Barry K."/>
            <person name="Goodstein D."/>
            <person name="Schmutz J."/>
            <person name="Leebens-Mack J."/>
            <person name="Osbourn A."/>
        </authorList>
    </citation>
    <scope>NUCLEOTIDE SEQUENCE [LARGE SCALE GENOMIC DNA]</scope>
    <source>
        <strain evidence="2">JIC</strain>
    </source>
</reference>
<dbReference type="PANTHER" id="PTHR32387:SF3">
    <property type="entry name" value="ATP_DNA BINDING PROTEIN"/>
    <property type="match status" value="1"/>
</dbReference>
<protein>
    <recommendedName>
        <fullName evidence="1">Sacsin/Nov domain-containing protein</fullName>
    </recommendedName>
</protein>
<name>A0AAW1MR12_SAPOF</name>
<evidence type="ECO:0000313" key="3">
    <source>
        <dbReference type="Proteomes" id="UP001443914"/>
    </source>
</evidence>
<dbReference type="InterPro" id="IPR052957">
    <property type="entry name" value="Auxin_embryo_med"/>
</dbReference>
<dbReference type="Gene3D" id="3.30.565.10">
    <property type="entry name" value="Histidine kinase-like ATPase, C-terminal domain"/>
    <property type="match status" value="1"/>
</dbReference>
<dbReference type="SUPFAM" id="SSF55874">
    <property type="entry name" value="ATPase domain of HSP90 chaperone/DNA topoisomerase II/histidine kinase"/>
    <property type="match status" value="1"/>
</dbReference>
<dbReference type="InterPro" id="IPR036890">
    <property type="entry name" value="HATPase_C_sf"/>
</dbReference>
<sequence>MENSSTTTMANAKVHIEEIRKERFWIGVGKNPLSKPLRMAVKYLSAELYSKDVHFLMELIQNAEDNEYLEGVDPSLEFLITSRDITGTGAAATLMIFNNEKGFSRKNIESICSVGDSTKAGNRKRGYIGEKGIGFKSVFLLTATPYIYSNGYQIRFSETPCPECDIAYIIPEWVDSRPYVSEIQEIYGPRKSLPTTTLILPLKHDKILAVKEQLSTLHPELLLFLSKIKRLCVKEDNENPKLNSVRAISISSERDFMTKKNIDAESYTVHLAAEEGADETEGECRYYMWRQRFPVKAENRVEKRIDIEEWSITLAFPYGKRLNRGMTCSGIYAFLPTETVTNLPFIIQADFLLPSSRETILWDDKWNQGILDCVPAAFINAFVSLVKSSEAAPASSLASMLSFLPVKSSPYSKLNVIRDSIKERLLQENVIISESHSNQKFFHKPNEVGRLMPGFWMILLKAKAQGVKLHNLSCHGTHILHSSFDSSKYNDELNFLGIKFVDNDWYPKCIKSCNLVGVGEDVYMELLCFLAKNWKSHFDRVTMKSLPLLKYVSAPGNVSLLTVNEAIGKSYTLCRSEDTDDISWLIDWSTEFISESKLAFLPKQMQESCFKLDAVSAWMKNHVSVKTLDVGGYSNVLKNSLRTSCRVVIAFAHFLHHSYAKDFLNASEVKSLCRQMPLVDRYGGVSVGRKAVLVPANGSKWVDLLGSNPWRDEEFMELSEDYLHSGQYAGQHTPQNELIKFLRRWAGASDIPEICPPNSNFPTVSSPLTKENVFLLLDWIKNLRGRGIGVPKVFLSCIKNGNWLRVRIDGSPNYKPPSQSFLPNSSWGNLLQNGSHMVDIPLVDEKFYDDKLTHYKEELKAIGVMFECHQACEFIGHHLMSLAENYNLTSTKVIAMLNFIRFLRAKYLPVDEFINSVRDQKWMRTSCGERTPIESVLYDDSWQAASTISNLPFIDQDYYRTDIMEYKTELMLLGVMVDLNVNYQIVVDHVKSAADLNWLTAKSLLFALMCISNSRRADRLVVSLKSAKCLKTNVGYLCPAECFLFDREWGCLLQVFDDFPCIDFDFYGSSVFLYKDALAKIGVVVEFDPTVKKFCAVFKQRASSKTLTKENALKFISCCRNLKNARQTLPADLKACMREAKWIKTRLGDYRSPKDCILFSLEWHAISQITLLPFVDDSVNGYGEGVHEWKEELKSMGVVMDLDEGSHMVLAHIFFPQDPKEIIADSVIALLKCIRKSELKNSESFSEAFLKQVRKTKWLKTTYGYKSPQECLLFTQQKFLQLCDSPFIDEEYYEPLSSYKAELAVLGVVIDLPSADANSLLAKHLTSLTELAKIERIYSFLNDANWKPADGTDKSIWFPTSNDDGMWVSPSECVLHDPNGLFKSRLHVFDGTKYKSELLFFFSKAFDVKSKPSIDDYCTLWKEWEISRSSLSFDECQAVWGQFMVKFNVKTENLILESVSKVPAFSDASSDILLLSKHDAFIPDDLLLKDFFDKSSPNPLFVWYPQKKSPSISRLRLFHLYSKIGVRKISETATKSELSDIKSTERKPVNPKDVHIVKGLVMLILGFLSDPELKIEAKNRHDTINRLLNVKFFETSERISVNYSLKMSTGDIVEVTTSQMVRWSREAAEFICQKLDKSGGFKSIVEYATMFSKVVSEGLLWEKEDLIPRLGELIKFGFLMDFDEDAVTYFMKSKNLQIFAEDEEFLSSAFPSS</sequence>